<name>A0AAW0GPW1_9APHY</name>
<sequence length="86" mass="9791">MPSTILNLKPVSGMFECSRRKLQTLQETFERAPTEGRPSELVDYSNDFEWSALLRDKLHSIFKLPNFHTIQEQVCNASMAGTCSVL</sequence>
<proteinExistence type="predicted"/>
<protein>
    <submittedName>
        <fullName evidence="1">Uncharacterized protein</fullName>
    </submittedName>
</protein>
<evidence type="ECO:0000313" key="1">
    <source>
        <dbReference type="EMBL" id="KAK7693869.1"/>
    </source>
</evidence>
<dbReference type="Proteomes" id="UP001385951">
    <property type="component" value="Unassembled WGS sequence"/>
</dbReference>
<evidence type="ECO:0000313" key="2">
    <source>
        <dbReference type="Proteomes" id="UP001385951"/>
    </source>
</evidence>
<gene>
    <name evidence="1" type="ORF">QCA50_003442</name>
</gene>
<dbReference type="EMBL" id="JASBNA010000003">
    <property type="protein sequence ID" value="KAK7693869.1"/>
    <property type="molecule type" value="Genomic_DNA"/>
</dbReference>
<reference evidence="1 2" key="1">
    <citation type="submission" date="2022-09" db="EMBL/GenBank/DDBJ databases">
        <authorList>
            <person name="Palmer J.M."/>
        </authorList>
    </citation>
    <scope>NUCLEOTIDE SEQUENCE [LARGE SCALE GENOMIC DNA]</scope>
    <source>
        <strain evidence="1 2">DSM 7382</strain>
    </source>
</reference>
<organism evidence="1 2">
    <name type="scientific">Cerrena zonata</name>
    <dbReference type="NCBI Taxonomy" id="2478898"/>
    <lineage>
        <taxon>Eukaryota</taxon>
        <taxon>Fungi</taxon>
        <taxon>Dikarya</taxon>
        <taxon>Basidiomycota</taxon>
        <taxon>Agaricomycotina</taxon>
        <taxon>Agaricomycetes</taxon>
        <taxon>Polyporales</taxon>
        <taxon>Cerrenaceae</taxon>
        <taxon>Cerrena</taxon>
    </lineage>
</organism>
<accession>A0AAW0GPW1</accession>
<keyword evidence="2" id="KW-1185">Reference proteome</keyword>
<comment type="caution">
    <text evidence="1">The sequence shown here is derived from an EMBL/GenBank/DDBJ whole genome shotgun (WGS) entry which is preliminary data.</text>
</comment>
<dbReference type="AlphaFoldDB" id="A0AAW0GPW1"/>